<gene>
    <name evidence="1" type="ORF">AFUS01_LOCUS31873</name>
</gene>
<feature type="non-terminal residue" evidence="1">
    <location>
        <position position="1"/>
    </location>
</feature>
<dbReference type="GO" id="GO:0005739">
    <property type="term" value="C:mitochondrion"/>
    <property type="evidence" value="ECO:0007669"/>
    <property type="project" value="TreeGrafter"/>
</dbReference>
<evidence type="ECO:0000313" key="1">
    <source>
        <dbReference type="EMBL" id="CAG7821541.1"/>
    </source>
</evidence>
<dbReference type="Proteomes" id="UP000708208">
    <property type="component" value="Unassembled WGS sequence"/>
</dbReference>
<keyword evidence="2" id="KW-1185">Reference proteome</keyword>
<dbReference type="PANTHER" id="PTHR48228">
    <property type="entry name" value="SUCCINYL-COA--D-CITRAMALATE COA-TRANSFERASE"/>
    <property type="match status" value="1"/>
</dbReference>
<dbReference type="Pfam" id="PF02515">
    <property type="entry name" value="CoA_transf_3"/>
    <property type="match status" value="1"/>
</dbReference>
<evidence type="ECO:0000313" key="2">
    <source>
        <dbReference type="Proteomes" id="UP000708208"/>
    </source>
</evidence>
<reference evidence="1" key="1">
    <citation type="submission" date="2021-06" db="EMBL/GenBank/DDBJ databases">
        <authorList>
            <person name="Hodson N. C."/>
            <person name="Mongue J. A."/>
            <person name="Jaron S. K."/>
        </authorList>
    </citation>
    <scope>NUCLEOTIDE SEQUENCE</scope>
</reference>
<dbReference type="OrthoDB" id="16747at2759"/>
<dbReference type="EMBL" id="CAJVCH010514221">
    <property type="protein sequence ID" value="CAG7821541.1"/>
    <property type="molecule type" value="Genomic_DNA"/>
</dbReference>
<dbReference type="AlphaFoldDB" id="A0A8J2KX28"/>
<accession>A0A8J2KX28</accession>
<protein>
    <recommendedName>
        <fullName evidence="3">Alpha-methylacyl-CoA racemase</fullName>
    </recommendedName>
</protein>
<sequence length="161" mass="17918">YVALSGMLSRLGSKDQNPFPPINLLADFAGGGLNAAFGIMLALHERHTSGKGQVIDCSMAEGTAYVSSFIFKGQGLPYLNGTKRGENMLDGSAHFYNTYKTRDDKYIAVGPIEPKFYKEFIRGLSLEGEPVATDQLNYFEEYKKQIADRFATKTRDEWVTI</sequence>
<dbReference type="InterPro" id="IPR050509">
    <property type="entry name" value="CoA-transferase_III"/>
</dbReference>
<dbReference type="PANTHER" id="PTHR48228:SF5">
    <property type="entry name" value="ALPHA-METHYLACYL-COA RACEMASE"/>
    <property type="match status" value="1"/>
</dbReference>
<name>A0A8J2KX28_9HEXA</name>
<proteinExistence type="predicted"/>
<comment type="caution">
    <text evidence="1">The sequence shown here is derived from an EMBL/GenBank/DDBJ whole genome shotgun (WGS) entry which is preliminary data.</text>
</comment>
<feature type="non-terminal residue" evidence="1">
    <location>
        <position position="161"/>
    </location>
</feature>
<organism evidence="1 2">
    <name type="scientific">Allacma fusca</name>
    <dbReference type="NCBI Taxonomy" id="39272"/>
    <lineage>
        <taxon>Eukaryota</taxon>
        <taxon>Metazoa</taxon>
        <taxon>Ecdysozoa</taxon>
        <taxon>Arthropoda</taxon>
        <taxon>Hexapoda</taxon>
        <taxon>Collembola</taxon>
        <taxon>Symphypleona</taxon>
        <taxon>Sminthuridae</taxon>
        <taxon>Allacma</taxon>
    </lineage>
</organism>
<dbReference type="GO" id="GO:0008206">
    <property type="term" value="P:bile acid metabolic process"/>
    <property type="evidence" value="ECO:0007669"/>
    <property type="project" value="TreeGrafter"/>
</dbReference>
<dbReference type="GO" id="GO:0008111">
    <property type="term" value="F:alpha-methylacyl-CoA racemase activity"/>
    <property type="evidence" value="ECO:0007669"/>
    <property type="project" value="TreeGrafter"/>
</dbReference>
<dbReference type="InterPro" id="IPR003673">
    <property type="entry name" value="CoA-Trfase_fam_III"/>
</dbReference>
<evidence type="ECO:0008006" key="3">
    <source>
        <dbReference type="Google" id="ProtNLM"/>
    </source>
</evidence>